<feature type="transmembrane region" description="Helical" evidence="1">
    <location>
        <begin position="67"/>
        <end position="90"/>
    </location>
</feature>
<evidence type="ECO:0000313" key="2">
    <source>
        <dbReference type="EMBL" id="AOC55188.1"/>
    </source>
</evidence>
<evidence type="ECO:0000313" key="3">
    <source>
        <dbReference type="Proteomes" id="UP000149121"/>
    </source>
</evidence>
<feature type="transmembrane region" description="Helical" evidence="1">
    <location>
        <begin position="121"/>
        <end position="146"/>
    </location>
</feature>
<keyword evidence="1" id="KW-0472">Membrane</keyword>
<protein>
    <submittedName>
        <fullName evidence="2">Uncharacterized protein</fullName>
    </submittedName>
</protein>
<dbReference type="KEGG" id="vg:30902680"/>
<name>A0A1B2RW16_9VIRU</name>
<accession>A0A1B2RW16</accession>
<keyword evidence="1" id="KW-1133">Transmembrane helix</keyword>
<feature type="transmembrane region" description="Helical" evidence="1">
    <location>
        <begin position="35"/>
        <end position="55"/>
    </location>
</feature>
<dbReference type="EMBL" id="KX643370">
    <property type="protein sequence ID" value="AOC55188.1"/>
    <property type="molecule type" value="Genomic_DNA"/>
</dbReference>
<evidence type="ECO:0000256" key="1">
    <source>
        <dbReference type="SAM" id="Phobius"/>
    </source>
</evidence>
<proteinExistence type="predicted"/>
<reference evidence="2 3" key="1">
    <citation type="journal article" date="2016" name="J. Virol.">
        <title>Concurrence of Iridovirus, Polyomavirus, and a Unique Member of a New Group of Fish Papillomaviruses in Lymphocystis Disease-Affected Gilthead Sea Bream.</title>
        <authorList>
            <person name="Lopez-Bueno A."/>
            <person name="Mavian C."/>
            <person name="Labella A.M."/>
            <person name="Castro D."/>
            <person name="Borrego J.J."/>
            <person name="Alcami A."/>
            <person name="Alejo A."/>
        </authorList>
    </citation>
    <scope>NUCLEOTIDE SEQUENCE [LARGE SCALE GENOMIC DNA]</scope>
    <source>
        <strain evidence="2">SA9</strain>
    </source>
</reference>
<gene>
    <name evidence="2" type="ORF">LCDVSa104L</name>
</gene>
<organism evidence="2 3">
    <name type="scientific">Lymphocystis disease virus 3</name>
    <dbReference type="NCBI Taxonomy" id="2560566"/>
    <lineage>
        <taxon>Viruses</taxon>
        <taxon>Varidnaviria</taxon>
        <taxon>Bamfordvirae</taxon>
        <taxon>Nucleocytoviricota</taxon>
        <taxon>Megaviricetes</taxon>
        <taxon>Pimascovirales</taxon>
        <taxon>Pimascovirales incertae sedis</taxon>
        <taxon>Iridoviridae</taxon>
        <taxon>Alphairidovirinae</taxon>
        <taxon>Lymphocystivirus</taxon>
        <taxon>Lymphocystivirus sparus1</taxon>
    </lineage>
</organism>
<keyword evidence="3" id="KW-1185">Reference proteome</keyword>
<dbReference type="Proteomes" id="UP000149121">
    <property type="component" value="Segment"/>
</dbReference>
<sequence>MLIFKILLIGVDVLFISFNILSIILFGWMTRENPLAVFICILIINVCFIVACGYNMYAALSLKKRKLILNLVVVWILFFVYVFLSVYILLTSDDLIERLYQDPIVREICKKCDQENLIKHILFIVLNLFNAFLTLQIIFSTIITSVTYNTQRSFRLTNIIA</sequence>
<keyword evidence="1" id="KW-0812">Transmembrane</keyword>
<feature type="transmembrane region" description="Helical" evidence="1">
    <location>
        <begin position="7"/>
        <end position="29"/>
    </location>
</feature>